<dbReference type="GO" id="GO:0003677">
    <property type="term" value="F:DNA binding"/>
    <property type="evidence" value="ECO:0007669"/>
    <property type="project" value="UniProtKB-KW"/>
</dbReference>
<evidence type="ECO:0000313" key="3">
    <source>
        <dbReference type="EMBL" id="KAA2261148.1"/>
    </source>
</evidence>
<comment type="caution">
    <text evidence="3">The sequence shown here is derived from an EMBL/GenBank/DDBJ whole genome shotgun (WGS) entry which is preliminary data.</text>
</comment>
<accession>A0A5B2XBP2</accession>
<dbReference type="InterPro" id="IPR009061">
    <property type="entry name" value="DNA-bd_dom_put_sf"/>
</dbReference>
<dbReference type="InterPro" id="IPR010499">
    <property type="entry name" value="AraC_E-bd"/>
</dbReference>
<sequence>MLDELLTIGRFARLCRLSVKQLRHYDETGLLRPARVDPATGYRHYARTQARDALTVALLRDLDLPLPVIADVLAAQGAERADILRGERDRLAARIERDRVRLGLLDRLADDRQHRHEVELAREPALRLAVLRATCGPADLGARTGDLVGRLLAAAGRARTPWTPPLRGLFPLDLADGMSVAVGIDIGAGPPPEETSVEILGEGPVVATVHIGPYAELPLAYNALFAWVHERGLRPVPPVREEYLVSPGEADADELMTRISIPIADLPKETV</sequence>
<keyword evidence="1" id="KW-0238">DNA-binding</keyword>
<dbReference type="Gene3D" id="3.20.80.10">
    <property type="entry name" value="Regulatory factor, effector binding domain"/>
    <property type="match status" value="1"/>
</dbReference>
<dbReference type="SMART" id="SM00871">
    <property type="entry name" value="AraC_E_bind"/>
    <property type="match status" value="1"/>
</dbReference>
<dbReference type="SUPFAM" id="SSF46955">
    <property type="entry name" value="Putative DNA-binding domain"/>
    <property type="match status" value="1"/>
</dbReference>
<reference evidence="3 4" key="2">
    <citation type="submission" date="2019-09" db="EMBL/GenBank/DDBJ databases">
        <authorList>
            <person name="Jin C."/>
        </authorList>
    </citation>
    <scope>NUCLEOTIDE SEQUENCE [LARGE SCALE GENOMIC DNA]</scope>
    <source>
        <strain evidence="3 4">AN110305</strain>
    </source>
</reference>
<dbReference type="AlphaFoldDB" id="A0A5B2XBP2"/>
<feature type="domain" description="HTH merR-type" evidence="2">
    <location>
        <begin position="5"/>
        <end position="75"/>
    </location>
</feature>
<keyword evidence="4" id="KW-1185">Reference proteome</keyword>
<dbReference type="InterPro" id="IPR011256">
    <property type="entry name" value="Reg_factor_effector_dom_sf"/>
</dbReference>
<dbReference type="SMART" id="SM00422">
    <property type="entry name" value="HTH_MERR"/>
    <property type="match status" value="1"/>
</dbReference>
<gene>
    <name evidence="3" type="ORF">F0L68_18110</name>
</gene>
<dbReference type="Proteomes" id="UP000323454">
    <property type="component" value="Unassembled WGS sequence"/>
</dbReference>
<protein>
    <submittedName>
        <fullName evidence="3">MerR family transcriptional regulator</fullName>
    </submittedName>
</protein>
<dbReference type="Pfam" id="PF06445">
    <property type="entry name" value="GyrI-like"/>
    <property type="match status" value="1"/>
</dbReference>
<evidence type="ECO:0000256" key="1">
    <source>
        <dbReference type="ARBA" id="ARBA00023125"/>
    </source>
</evidence>
<dbReference type="RefSeq" id="WP_149850779.1">
    <property type="nucleotide sequence ID" value="NZ_VUOB01000030.1"/>
</dbReference>
<dbReference type="EMBL" id="VUOB01000030">
    <property type="protein sequence ID" value="KAA2261148.1"/>
    <property type="molecule type" value="Genomic_DNA"/>
</dbReference>
<dbReference type="Pfam" id="PF13411">
    <property type="entry name" value="MerR_1"/>
    <property type="match status" value="1"/>
</dbReference>
<dbReference type="SUPFAM" id="SSF55136">
    <property type="entry name" value="Probable bacterial effector-binding domain"/>
    <property type="match status" value="1"/>
</dbReference>
<organism evidence="3 4">
    <name type="scientific">Solihabitans fulvus</name>
    <dbReference type="NCBI Taxonomy" id="1892852"/>
    <lineage>
        <taxon>Bacteria</taxon>
        <taxon>Bacillati</taxon>
        <taxon>Actinomycetota</taxon>
        <taxon>Actinomycetes</taxon>
        <taxon>Pseudonocardiales</taxon>
        <taxon>Pseudonocardiaceae</taxon>
        <taxon>Solihabitans</taxon>
    </lineage>
</organism>
<dbReference type="PANTHER" id="PTHR30204">
    <property type="entry name" value="REDOX-CYCLING DRUG-SENSING TRANSCRIPTIONAL ACTIVATOR SOXR"/>
    <property type="match status" value="1"/>
</dbReference>
<name>A0A5B2XBP2_9PSEU</name>
<dbReference type="OrthoDB" id="7849865at2"/>
<dbReference type="GO" id="GO:0003700">
    <property type="term" value="F:DNA-binding transcription factor activity"/>
    <property type="evidence" value="ECO:0007669"/>
    <property type="project" value="InterPro"/>
</dbReference>
<dbReference type="PANTHER" id="PTHR30204:SF97">
    <property type="entry name" value="MERR FAMILY REGULATORY PROTEIN"/>
    <property type="match status" value="1"/>
</dbReference>
<evidence type="ECO:0000259" key="2">
    <source>
        <dbReference type="PROSITE" id="PS50937"/>
    </source>
</evidence>
<dbReference type="PROSITE" id="PS50937">
    <property type="entry name" value="HTH_MERR_2"/>
    <property type="match status" value="1"/>
</dbReference>
<proteinExistence type="predicted"/>
<dbReference type="InterPro" id="IPR000551">
    <property type="entry name" value="MerR-type_HTH_dom"/>
</dbReference>
<reference evidence="3 4" key="1">
    <citation type="submission" date="2019-09" db="EMBL/GenBank/DDBJ databases">
        <title>Goodfellowia gen. nov., a new genus of the Pseudonocardineae related to Actinoalloteichus, containing Goodfellowia coeruleoviolacea gen. nov., comb. nov. gen. nov., comb. nov.</title>
        <authorList>
            <person name="Labeda D."/>
        </authorList>
    </citation>
    <scope>NUCLEOTIDE SEQUENCE [LARGE SCALE GENOMIC DNA]</scope>
    <source>
        <strain evidence="3 4">AN110305</strain>
    </source>
</reference>
<evidence type="ECO:0000313" key="4">
    <source>
        <dbReference type="Proteomes" id="UP000323454"/>
    </source>
</evidence>
<dbReference type="InterPro" id="IPR047057">
    <property type="entry name" value="MerR_fam"/>
</dbReference>
<dbReference type="InterPro" id="IPR029442">
    <property type="entry name" value="GyrI-like"/>
</dbReference>
<dbReference type="Gene3D" id="1.10.1660.10">
    <property type="match status" value="1"/>
</dbReference>
<dbReference type="PROSITE" id="PS00552">
    <property type="entry name" value="HTH_MERR_1"/>
    <property type="match status" value="1"/>
</dbReference>